<gene>
    <name evidence="1" type="ORF">E2C04_03640</name>
</gene>
<organism evidence="1 2">
    <name type="scientific">Nocardioides daphniae</name>
    <dbReference type="NCBI Taxonomy" id="402297"/>
    <lineage>
        <taxon>Bacteria</taxon>
        <taxon>Bacillati</taxon>
        <taxon>Actinomycetota</taxon>
        <taxon>Actinomycetes</taxon>
        <taxon>Propionibacteriales</taxon>
        <taxon>Nocardioidaceae</taxon>
        <taxon>Nocardioides</taxon>
    </lineage>
</organism>
<dbReference type="KEGG" id="ndp:E2C04_03640"/>
<dbReference type="RefSeq" id="WP_135831580.1">
    <property type="nucleotide sequence ID" value="NZ_CP038462.1"/>
</dbReference>
<dbReference type="EMBL" id="CP038462">
    <property type="protein sequence ID" value="QCC76531.1"/>
    <property type="molecule type" value="Genomic_DNA"/>
</dbReference>
<evidence type="ECO:0000313" key="2">
    <source>
        <dbReference type="Proteomes" id="UP000297025"/>
    </source>
</evidence>
<protein>
    <submittedName>
        <fullName evidence="1">DUF222 domain-containing protein</fullName>
    </submittedName>
</protein>
<sequence length="108" mass="11685">MHPVNEVAEEMSASLKSVCDVNPTFMSTDEKASALLSLLEVESRTAELRMRVMAAAGDVAEGEGFRSIATWLAHHGHVRRADAAADLRLAEALDRERPTLAAGVREGR</sequence>
<evidence type="ECO:0000313" key="1">
    <source>
        <dbReference type="EMBL" id="QCC76531.1"/>
    </source>
</evidence>
<dbReference type="AlphaFoldDB" id="A0A4P7UAC8"/>
<dbReference type="Proteomes" id="UP000297025">
    <property type="component" value="Chromosome"/>
</dbReference>
<dbReference type="OrthoDB" id="3634417at2"/>
<name>A0A4P7UAC8_9ACTN</name>
<proteinExistence type="predicted"/>
<accession>A0A4P7UAC8</accession>
<reference evidence="1 2" key="1">
    <citation type="journal article" date="2008" name="Int. J. Syst. Evol. Microbiol.">
        <title>Nocardioides daphniae sp. nov., isolated from Daphnia cucullata (Crustacea: Cladocera).</title>
        <authorList>
            <person name="Toth E.M."/>
            <person name="Keki Z."/>
            <person name="Homonnay Z.G."/>
            <person name="Borsodi A.K."/>
            <person name="Marialigeti K."/>
            <person name="Schumann P."/>
        </authorList>
    </citation>
    <scope>NUCLEOTIDE SEQUENCE [LARGE SCALE GENOMIC DNA]</scope>
    <source>
        <strain evidence="1 2">JCM 16608</strain>
    </source>
</reference>